<sequence>MDHNQSRFTLAQLLGSRPRRRRDNDDGWSSNSASSRGSVDSVFLEQFPASDSSSGPSKESIASKTNRQRKEAANNLFIFANDENGGAEIVAQRFFKTDARREEGIRALLRLSDDELGETGFRHLDPLSPSLPSIGLLKLVMGYTSDQIFFQKIISSAMKDGNQGALAIIYLATHQDTSFFSWINHHLILDFGNRAIAAEGVLSPRWYCGVILLYHLFKSTSLTVLRDSQLLPSLLSSLFEGIIKQRQVPSNSDTLPESQTDFGLCCPQLLPLIAKCCDKLVHTFYNNVFPTQEIVKSFVELLLNIIQPDHIGPRCLDTERGLALWTLISLLKFPLVVRLIPQDRLSSLGAFLMDTALHSWSTIIDGASPSEKRILRPLRSHMDYWGIFSLCCLPESTFNDTLSTVLNDGILELEGSDTNLYESLGLVERLLWLSNIPIIEDEVHRTLVNGGVCGFLAYVLSHARVVDSQDRGLWRAKGLTMTCIGNIVERMNEKQLRDHITKELVESIVKVKGREDVPLVQKGQAIFTLQRYNLAAERLNVQPYYQEDMSGMAEEFGHVDGRRI</sequence>
<name>A0A0C3QDZ3_9AGAM</name>
<protein>
    <submittedName>
        <fullName evidence="2">Uncharacterized protein</fullName>
    </submittedName>
</protein>
<dbReference type="Proteomes" id="UP000054248">
    <property type="component" value="Unassembled WGS sequence"/>
</dbReference>
<dbReference type="EMBL" id="KN822984">
    <property type="protein sequence ID" value="KIO29290.1"/>
    <property type="molecule type" value="Genomic_DNA"/>
</dbReference>
<feature type="compositionally biased region" description="Low complexity" evidence="1">
    <location>
        <begin position="27"/>
        <end position="42"/>
    </location>
</feature>
<evidence type="ECO:0000256" key="1">
    <source>
        <dbReference type="SAM" id="MobiDB-lite"/>
    </source>
</evidence>
<accession>A0A0C3QDZ3</accession>
<organism evidence="2 3">
    <name type="scientific">Tulasnella calospora MUT 4182</name>
    <dbReference type="NCBI Taxonomy" id="1051891"/>
    <lineage>
        <taxon>Eukaryota</taxon>
        <taxon>Fungi</taxon>
        <taxon>Dikarya</taxon>
        <taxon>Basidiomycota</taxon>
        <taxon>Agaricomycotina</taxon>
        <taxon>Agaricomycetes</taxon>
        <taxon>Cantharellales</taxon>
        <taxon>Tulasnellaceae</taxon>
        <taxon>Tulasnella</taxon>
    </lineage>
</organism>
<dbReference type="OrthoDB" id="3253673at2759"/>
<feature type="compositionally biased region" description="Polar residues" evidence="1">
    <location>
        <begin position="49"/>
        <end position="65"/>
    </location>
</feature>
<gene>
    <name evidence="2" type="ORF">M407DRAFT_6248</name>
</gene>
<evidence type="ECO:0000313" key="3">
    <source>
        <dbReference type="Proteomes" id="UP000054248"/>
    </source>
</evidence>
<proteinExistence type="predicted"/>
<feature type="region of interest" description="Disordered" evidence="1">
    <location>
        <begin position="1"/>
        <end position="67"/>
    </location>
</feature>
<reference evidence="2 3" key="1">
    <citation type="submission" date="2014-04" db="EMBL/GenBank/DDBJ databases">
        <authorList>
            <consortium name="DOE Joint Genome Institute"/>
            <person name="Kuo A."/>
            <person name="Girlanda M."/>
            <person name="Perotto S."/>
            <person name="Kohler A."/>
            <person name="Nagy L.G."/>
            <person name="Floudas D."/>
            <person name="Copeland A."/>
            <person name="Barry K.W."/>
            <person name="Cichocki N."/>
            <person name="Veneault-Fourrey C."/>
            <person name="LaButti K."/>
            <person name="Lindquist E.A."/>
            <person name="Lipzen A."/>
            <person name="Lundell T."/>
            <person name="Morin E."/>
            <person name="Murat C."/>
            <person name="Sun H."/>
            <person name="Tunlid A."/>
            <person name="Henrissat B."/>
            <person name="Grigoriev I.V."/>
            <person name="Hibbett D.S."/>
            <person name="Martin F."/>
            <person name="Nordberg H.P."/>
            <person name="Cantor M.N."/>
            <person name="Hua S.X."/>
        </authorList>
    </citation>
    <scope>NUCLEOTIDE SEQUENCE [LARGE SCALE GENOMIC DNA]</scope>
    <source>
        <strain evidence="2 3">MUT 4182</strain>
    </source>
</reference>
<evidence type="ECO:0000313" key="2">
    <source>
        <dbReference type="EMBL" id="KIO29290.1"/>
    </source>
</evidence>
<dbReference type="AlphaFoldDB" id="A0A0C3QDZ3"/>
<reference evidence="3" key="2">
    <citation type="submission" date="2015-01" db="EMBL/GenBank/DDBJ databases">
        <title>Evolutionary Origins and Diversification of the Mycorrhizal Mutualists.</title>
        <authorList>
            <consortium name="DOE Joint Genome Institute"/>
            <consortium name="Mycorrhizal Genomics Consortium"/>
            <person name="Kohler A."/>
            <person name="Kuo A."/>
            <person name="Nagy L.G."/>
            <person name="Floudas D."/>
            <person name="Copeland A."/>
            <person name="Barry K.W."/>
            <person name="Cichocki N."/>
            <person name="Veneault-Fourrey C."/>
            <person name="LaButti K."/>
            <person name="Lindquist E.A."/>
            <person name="Lipzen A."/>
            <person name="Lundell T."/>
            <person name="Morin E."/>
            <person name="Murat C."/>
            <person name="Riley R."/>
            <person name="Ohm R."/>
            <person name="Sun H."/>
            <person name="Tunlid A."/>
            <person name="Henrissat B."/>
            <person name="Grigoriev I.V."/>
            <person name="Hibbett D.S."/>
            <person name="Martin F."/>
        </authorList>
    </citation>
    <scope>NUCLEOTIDE SEQUENCE [LARGE SCALE GENOMIC DNA]</scope>
    <source>
        <strain evidence="3">MUT 4182</strain>
    </source>
</reference>
<keyword evidence="3" id="KW-1185">Reference proteome</keyword>
<dbReference type="HOGENOM" id="CLU_021059_0_0_1"/>